<dbReference type="AlphaFoldDB" id="A0AAW8EHQ2"/>
<dbReference type="EMBL" id="JAUSRV010000008">
    <property type="protein sequence ID" value="MDP9972390.1"/>
    <property type="molecule type" value="Genomic_DNA"/>
</dbReference>
<name>A0AAW8EHQ2_VARPD</name>
<sequence>MNTAISPTPVKLDPELKVRLKRLATARHRAPHWLMREAIAQYVDREERRQALHQDAVAAWAEFEETGLHVSDNEMVAWLETWGTDEELPAPACHK</sequence>
<dbReference type="Pfam" id="PF01402">
    <property type="entry name" value="RHH_1"/>
    <property type="match status" value="1"/>
</dbReference>
<comment type="caution">
    <text evidence="2">The sequence shown here is derived from an EMBL/GenBank/DDBJ whole genome shotgun (WGS) entry which is preliminary data.</text>
</comment>
<evidence type="ECO:0000313" key="3">
    <source>
        <dbReference type="Proteomes" id="UP001224845"/>
    </source>
</evidence>
<reference evidence="2" key="1">
    <citation type="submission" date="2023-07" db="EMBL/GenBank/DDBJ databases">
        <title>Sorghum-associated microbial communities from plants grown in Nebraska, USA.</title>
        <authorList>
            <person name="Schachtman D."/>
        </authorList>
    </citation>
    <scope>NUCLEOTIDE SEQUENCE</scope>
    <source>
        <strain evidence="2">DS3315</strain>
    </source>
</reference>
<dbReference type="CDD" id="cd22233">
    <property type="entry name" value="RHH_CopAso-like"/>
    <property type="match status" value="1"/>
</dbReference>
<dbReference type="Gene3D" id="1.10.1220.10">
    <property type="entry name" value="Met repressor-like"/>
    <property type="match status" value="1"/>
</dbReference>
<dbReference type="SUPFAM" id="SSF47598">
    <property type="entry name" value="Ribbon-helix-helix"/>
    <property type="match status" value="1"/>
</dbReference>
<protein>
    <submittedName>
        <fullName evidence="2">Transcriptional regulator</fullName>
    </submittedName>
</protein>
<feature type="domain" description="Ribbon-helix-helix protein CopG" evidence="1">
    <location>
        <begin position="10"/>
        <end position="46"/>
    </location>
</feature>
<dbReference type="RefSeq" id="WP_018907156.1">
    <property type="nucleotide sequence ID" value="NZ_CAIGKF010000001.1"/>
</dbReference>
<proteinExistence type="predicted"/>
<dbReference type="InterPro" id="IPR010985">
    <property type="entry name" value="Ribbon_hlx_hlx"/>
</dbReference>
<accession>A0AAW8EHQ2</accession>
<dbReference type="InterPro" id="IPR013321">
    <property type="entry name" value="Arc_rbn_hlx_hlx"/>
</dbReference>
<evidence type="ECO:0000259" key="1">
    <source>
        <dbReference type="Pfam" id="PF01402"/>
    </source>
</evidence>
<dbReference type="InterPro" id="IPR002145">
    <property type="entry name" value="CopG"/>
</dbReference>
<dbReference type="GO" id="GO:0006355">
    <property type="term" value="P:regulation of DNA-templated transcription"/>
    <property type="evidence" value="ECO:0007669"/>
    <property type="project" value="InterPro"/>
</dbReference>
<gene>
    <name evidence="2" type="ORF">J2W39_003632</name>
</gene>
<organism evidence="2 3">
    <name type="scientific">Variovorax paradoxus</name>
    <dbReference type="NCBI Taxonomy" id="34073"/>
    <lineage>
        <taxon>Bacteria</taxon>
        <taxon>Pseudomonadati</taxon>
        <taxon>Pseudomonadota</taxon>
        <taxon>Betaproteobacteria</taxon>
        <taxon>Burkholderiales</taxon>
        <taxon>Comamonadaceae</taxon>
        <taxon>Variovorax</taxon>
    </lineage>
</organism>
<dbReference type="GeneID" id="99716987"/>
<evidence type="ECO:0000313" key="2">
    <source>
        <dbReference type="EMBL" id="MDP9972390.1"/>
    </source>
</evidence>
<dbReference type="Proteomes" id="UP001224845">
    <property type="component" value="Unassembled WGS sequence"/>
</dbReference>